<evidence type="ECO:0000313" key="2">
    <source>
        <dbReference type="EMBL" id="KAF2645223.1"/>
    </source>
</evidence>
<proteinExistence type="predicted"/>
<name>A0A6A6SEU0_9PLEO</name>
<keyword evidence="3" id="KW-1185">Reference proteome</keyword>
<feature type="compositionally biased region" description="Polar residues" evidence="1">
    <location>
        <begin position="200"/>
        <end position="216"/>
    </location>
</feature>
<dbReference type="EMBL" id="MU006777">
    <property type="protein sequence ID" value="KAF2645223.1"/>
    <property type="molecule type" value="Genomic_DNA"/>
</dbReference>
<protein>
    <submittedName>
        <fullName evidence="2">Uncharacterized protein</fullName>
    </submittedName>
</protein>
<sequence length="312" mass="35819">MNPPSQLQEVHDYADQHGFSHLFNLLPNNNDYTFDDAPSHYVVRNGRQISHSKRMLLGQNSHVEIWAELLFARQKAVPSMSIYMEPGHRVIPDSEIHSYPIDAPFDVFTTAGVSKHARAELVALLKYVYLALGFHNNVFAPRDERTKRNIFAALERMEEHRQSQAMKQEPEPEIPMTEPALGSVTSSPGSSGSTNKSNTAPESSRNPITSNDSHIQSTEEQHRHSPPTDEEQAMDVDSGRNRKHSRSENDVETILTQIAEEEAADEEEWKKLEEARRTLEARKTRRDEILDDLYDNRAQEVKEYLKKQRRKH</sequence>
<accession>A0A6A6SEU0</accession>
<dbReference type="Proteomes" id="UP000799753">
    <property type="component" value="Unassembled WGS sequence"/>
</dbReference>
<evidence type="ECO:0000313" key="3">
    <source>
        <dbReference type="Proteomes" id="UP000799753"/>
    </source>
</evidence>
<dbReference type="AlphaFoldDB" id="A0A6A6SEU0"/>
<feature type="region of interest" description="Disordered" evidence="1">
    <location>
        <begin position="157"/>
        <end position="268"/>
    </location>
</feature>
<feature type="compositionally biased region" description="Basic and acidic residues" evidence="1">
    <location>
        <begin position="217"/>
        <end position="227"/>
    </location>
</feature>
<gene>
    <name evidence="2" type="ORF">P280DRAFT_115127</name>
</gene>
<feature type="compositionally biased region" description="Low complexity" evidence="1">
    <location>
        <begin position="182"/>
        <end position="199"/>
    </location>
</feature>
<organism evidence="2 3">
    <name type="scientific">Massarina eburnea CBS 473.64</name>
    <dbReference type="NCBI Taxonomy" id="1395130"/>
    <lineage>
        <taxon>Eukaryota</taxon>
        <taxon>Fungi</taxon>
        <taxon>Dikarya</taxon>
        <taxon>Ascomycota</taxon>
        <taxon>Pezizomycotina</taxon>
        <taxon>Dothideomycetes</taxon>
        <taxon>Pleosporomycetidae</taxon>
        <taxon>Pleosporales</taxon>
        <taxon>Massarineae</taxon>
        <taxon>Massarinaceae</taxon>
        <taxon>Massarina</taxon>
    </lineage>
</organism>
<evidence type="ECO:0000256" key="1">
    <source>
        <dbReference type="SAM" id="MobiDB-lite"/>
    </source>
</evidence>
<reference evidence="2" key="1">
    <citation type="journal article" date="2020" name="Stud. Mycol.">
        <title>101 Dothideomycetes genomes: a test case for predicting lifestyles and emergence of pathogens.</title>
        <authorList>
            <person name="Haridas S."/>
            <person name="Albert R."/>
            <person name="Binder M."/>
            <person name="Bloem J."/>
            <person name="Labutti K."/>
            <person name="Salamov A."/>
            <person name="Andreopoulos B."/>
            <person name="Baker S."/>
            <person name="Barry K."/>
            <person name="Bills G."/>
            <person name="Bluhm B."/>
            <person name="Cannon C."/>
            <person name="Castanera R."/>
            <person name="Culley D."/>
            <person name="Daum C."/>
            <person name="Ezra D."/>
            <person name="Gonzalez J."/>
            <person name="Henrissat B."/>
            <person name="Kuo A."/>
            <person name="Liang C."/>
            <person name="Lipzen A."/>
            <person name="Lutzoni F."/>
            <person name="Magnuson J."/>
            <person name="Mondo S."/>
            <person name="Nolan M."/>
            <person name="Ohm R."/>
            <person name="Pangilinan J."/>
            <person name="Park H.-J."/>
            <person name="Ramirez L."/>
            <person name="Alfaro M."/>
            <person name="Sun H."/>
            <person name="Tritt A."/>
            <person name="Yoshinaga Y."/>
            <person name="Zwiers L.-H."/>
            <person name="Turgeon B."/>
            <person name="Goodwin S."/>
            <person name="Spatafora J."/>
            <person name="Crous P."/>
            <person name="Grigoriev I."/>
        </authorList>
    </citation>
    <scope>NUCLEOTIDE SEQUENCE</scope>
    <source>
        <strain evidence="2">CBS 473.64</strain>
    </source>
</reference>